<evidence type="ECO:0000259" key="1">
    <source>
        <dbReference type="Pfam" id="PF22150"/>
    </source>
</evidence>
<dbReference type="Proteomes" id="UP000257039">
    <property type="component" value="Unassembled WGS sequence"/>
</dbReference>
<accession>A0A4P9VJI3</accession>
<name>A0A4P9VJI3_9GAMM</name>
<feature type="domain" description="Type IV pilin Tt1218-like" evidence="1">
    <location>
        <begin position="38"/>
        <end position="106"/>
    </location>
</feature>
<dbReference type="InterPro" id="IPR013362">
    <property type="entry name" value="Pilus_4_PilV"/>
</dbReference>
<gene>
    <name evidence="2" type="primary">pilV</name>
    <name evidence="2" type="ORF">B9G39_02055</name>
</gene>
<dbReference type="NCBIfam" id="TIGR02532">
    <property type="entry name" value="IV_pilin_GFxxxE"/>
    <property type="match status" value="1"/>
</dbReference>
<dbReference type="EMBL" id="NDXW01000001">
    <property type="protein sequence ID" value="RDH42320.1"/>
    <property type="molecule type" value="Genomic_DNA"/>
</dbReference>
<dbReference type="NCBIfam" id="TIGR02523">
    <property type="entry name" value="type_IV_pilV"/>
    <property type="match status" value="1"/>
</dbReference>
<dbReference type="InterPro" id="IPR054402">
    <property type="entry name" value="Tt1218-like_dom"/>
</dbReference>
<comment type="caution">
    <text evidence="2">The sequence shown here is derived from an EMBL/GenBank/DDBJ whole genome shotgun (WGS) entry which is preliminary data.</text>
</comment>
<proteinExistence type="predicted"/>
<protein>
    <submittedName>
        <fullName evidence="2">Type IV pilus modification protein PilV</fullName>
    </submittedName>
</protein>
<organism evidence="2 3">
    <name type="scientific">Zooshikella ganghwensis</name>
    <dbReference type="NCBI Taxonomy" id="202772"/>
    <lineage>
        <taxon>Bacteria</taxon>
        <taxon>Pseudomonadati</taxon>
        <taxon>Pseudomonadota</taxon>
        <taxon>Gammaproteobacteria</taxon>
        <taxon>Oceanospirillales</taxon>
        <taxon>Zooshikellaceae</taxon>
        <taxon>Zooshikella</taxon>
    </lineage>
</organism>
<dbReference type="Pfam" id="PF22150">
    <property type="entry name" value="Tt1218-like"/>
    <property type="match status" value="1"/>
</dbReference>
<dbReference type="InterPro" id="IPR012902">
    <property type="entry name" value="N_methyl_site"/>
</dbReference>
<evidence type="ECO:0000313" key="3">
    <source>
        <dbReference type="Proteomes" id="UP000257039"/>
    </source>
</evidence>
<dbReference type="AlphaFoldDB" id="A0A4P9VJI3"/>
<keyword evidence="3" id="KW-1185">Reference proteome</keyword>
<dbReference type="Pfam" id="PF07963">
    <property type="entry name" value="N_methyl"/>
    <property type="match status" value="1"/>
</dbReference>
<reference evidence="2 3" key="1">
    <citation type="submission" date="2017-04" db="EMBL/GenBank/DDBJ databases">
        <title>Draft genome sequence of Zooshikella ganghwensis VG4 isolated from Red Sea sediments.</title>
        <authorList>
            <person name="Rehman Z."/>
            <person name="Alam I."/>
            <person name="Kamau A."/>
            <person name="Bajic V."/>
            <person name="Leiknes T."/>
        </authorList>
    </citation>
    <scope>NUCLEOTIDE SEQUENCE [LARGE SCALE GENOMIC DNA]</scope>
    <source>
        <strain evidence="2 3">VG4</strain>
    </source>
</reference>
<sequence>MHTMRTFIKLASQRGVGMIELLVAVFILSIGLLGMAGLQAVSLKNNNDSLNRSYATFLSSSIIDRIRANPTATYTIALDAAPPVKADSCEGSSSNCNNTQLAQYDLATWKCSLGSHNDDSNCAGEPAGLLNNGQGSITVSGSEYTITINWTERLDAEGSPIITSFVTRTQL</sequence>
<evidence type="ECO:0000313" key="2">
    <source>
        <dbReference type="EMBL" id="RDH42320.1"/>
    </source>
</evidence>